<dbReference type="SUPFAM" id="SSF53098">
    <property type="entry name" value="Ribonuclease H-like"/>
    <property type="match status" value="1"/>
</dbReference>
<dbReference type="OrthoDB" id="5983986at2759"/>
<dbReference type="SUPFAM" id="SSF56672">
    <property type="entry name" value="DNA/RNA polymerases"/>
    <property type="match status" value="1"/>
</dbReference>
<dbReference type="GO" id="GO:0006508">
    <property type="term" value="P:proteolysis"/>
    <property type="evidence" value="ECO:0007669"/>
    <property type="project" value="InterPro"/>
</dbReference>
<dbReference type="GO" id="GO:0015074">
    <property type="term" value="P:DNA integration"/>
    <property type="evidence" value="ECO:0007669"/>
    <property type="project" value="InterPro"/>
</dbReference>
<feature type="region of interest" description="Disordered" evidence="2">
    <location>
        <begin position="1419"/>
        <end position="1439"/>
    </location>
</feature>
<evidence type="ECO:0000256" key="1">
    <source>
        <dbReference type="SAM" id="Coils"/>
    </source>
</evidence>
<dbReference type="Gene3D" id="3.30.420.10">
    <property type="entry name" value="Ribonuclease H-like superfamily/Ribonuclease H"/>
    <property type="match status" value="1"/>
</dbReference>
<dbReference type="Pfam" id="PF05380">
    <property type="entry name" value="Peptidase_A17"/>
    <property type="match status" value="1"/>
</dbReference>
<dbReference type="Gene3D" id="3.10.10.10">
    <property type="entry name" value="HIV Type 1 Reverse Transcriptase, subunit A, domain 1"/>
    <property type="match status" value="1"/>
</dbReference>
<dbReference type="RefSeq" id="XP_050554838.1">
    <property type="nucleotide sequence ID" value="XM_050698881.1"/>
</dbReference>
<dbReference type="InterPro" id="IPR040676">
    <property type="entry name" value="DUF5641"/>
</dbReference>
<dbReference type="InterPro" id="IPR043502">
    <property type="entry name" value="DNA/RNA_pol_sf"/>
</dbReference>
<evidence type="ECO:0000259" key="3">
    <source>
        <dbReference type="PROSITE" id="PS50175"/>
    </source>
</evidence>
<dbReference type="GeneID" id="126911492"/>
<dbReference type="Proteomes" id="UP000829999">
    <property type="component" value="Chromosome 2"/>
</dbReference>
<dbReference type="GO" id="GO:0071897">
    <property type="term" value="P:DNA biosynthetic process"/>
    <property type="evidence" value="ECO:0007669"/>
    <property type="project" value="UniProtKB-ARBA"/>
</dbReference>
<gene>
    <name evidence="6" type="primary">LOC126911492</name>
</gene>
<reference evidence="6" key="1">
    <citation type="submission" date="2025-08" db="UniProtKB">
        <authorList>
            <consortium name="RefSeq"/>
        </authorList>
    </citation>
    <scope>IDENTIFICATION</scope>
    <source>
        <tissue evidence="6">Whole larval tissue</tissue>
    </source>
</reference>
<feature type="compositionally biased region" description="Polar residues" evidence="2">
    <location>
        <begin position="32"/>
        <end position="54"/>
    </location>
</feature>
<evidence type="ECO:0000313" key="6">
    <source>
        <dbReference type="RefSeq" id="XP_050554838.1"/>
    </source>
</evidence>
<feature type="region of interest" description="Disordered" evidence="2">
    <location>
        <begin position="1890"/>
        <end position="1909"/>
    </location>
</feature>
<accession>A0A9R0DX38</accession>
<dbReference type="GO" id="GO:0042575">
    <property type="term" value="C:DNA polymerase complex"/>
    <property type="evidence" value="ECO:0007669"/>
    <property type="project" value="UniProtKB-ARBA"/>
</dbReference>
<evidence type="ECO:0000313" key="5">
    <source>
        <dbReference type="Proteomes" id="UP000829999"/>
    </source>
</evidence>
<feature type="region of interest" description="Disordered" evidence="2">
    <location>
        <begin position="534"/>
        <end position="571"/>
    </location>
</feature>
<dbReference type="PROSITE" id="PS50175">
    <property type="entry name" value="ASP_PROT_RETROV"/>
    <property type="match status" value="1"/>
</dbReference>
<dbReference type="Pfam" id="PF17921">
    <property type="entry name" value="Integrase_H2C2"/>
    <property type="match status" value="1"/>
</dbReference>
<feature type="region of interest" description="Disordered" evidence="2">
    <location>
        <begin position="154"/>
        <end position="203"/>
    </location>
</feature>
<dbReference type="InterPro" id="IPR041588">
    <property type="entry name" value="Integrase_H2C2"/>
</dbReference>
<keyword evidence="5" id="KW-1185">Reference proteome</keyword>
<dbReference type="Pfam" id="PF18701">
    <property type="entry name" value="DUF5641"/>
    <property type="match status" value="1"/>
</dbReference>
<dbReference type="PROSITE" id="PS50994">
    <property type="entry name" value="INTEGRASE"/>
    <property type="match status" value="1"/>
</dbReference>
<proteinExistence type="predicted"/>
<feature type="coiled-coil region" evidence="1">
    <location>
        <begin position="818"/>
        <end position="845"/>
    </location>
</feature>
<feature type="compositionally biased region" description="Basic and acidic residues" evidence="2">
    <location>
        <begin position="1898"/>
        <end position="1909"/>
    </location>
</feature>
<dbReference type="Gene3D" id="3.30.70.270">
    <property type="match status" value="1"/>
</dbReference>
<evidence type="ECO:0000256" key="2">
    <source>
        <dbReference type="SAM" id="MobiDB-lite"/>
    </source>
</evidence>
<dbReference type="InterPro" id="IPR005312">
    <property type="entry name" value="DUF1759"/>
</dbReference>
<dbReference type="InterPro" id="IPR001995">
    <property type="entry name" value="Peptidase_A2_cat"/>
</dbReference>
<dbReference type="InterPro" id="IPR001584">
    <property type="entry name" value="Integrase_cat-core"/>
</dbReference>
<sequence length="1909" mass="215072">MVLTRSRSGESKGEQTQQELSVTAGPGATTPAPESSSVRVTDTGSGSTATTNIDATLKPSDTRSRRSTCSKKKRLAELEAIEQLQLADMNVQQAQAERKLKEQLQLADMEVQQAQARRRLKEIQLQRLRVEAESSDDEELMDDLASVRIGTWLARPAPPPGGETRPPPHDASGGRISRDAAHAARATYTGAPAGAQPLRDDDGYGKVRESVCANTKGNIASEVSHGNISDKLIDVGTLAAALAQVTRSSREPPKYMQRLPVFDGKPGEWIAYKAAYCDSHTYFSSVENIARIRLSLRGAAKEAVECLLFSQSDPQVILDALERRFGRPEALIMTELEKVKLLPRLKDDPRDICIFASRIANTVGTIEALKRIHYLHSPEMSQSIIDKLTPILKNKWYDYAANKKLEDTPVLKLLSMFMNEEADKRSAYAQPERDSDSAIDVRRPRRVERTFVVNKKKTLNERCPACKQLGHKLPDCSKFKELDINTRWNIVKSNNVCFKCLRNKHRRLTCKAPICNINGCSMKHHKLLHKERKVEATNSTARPAPSVKTPVITPESVTSARDRSTNSPKNRRAYLKIVPVTLSGPHSSLDTYALLDDGSTVTLLDATVADILGIDGPASSMWIQGIGTEVKHEQSRTVNLHIQGKHHSAPQKIESARTVTRLEIMAQTVQTEDINNCKHLDDIRSTLVYEHARPMILIGQDNWHLLVATKTRTGARDQPVASYTKLGWVLHGCQYSVNKIVDTFCGHIQSKENREPIEETMKNFFKLESLGIEPRIPKDDPQQRALDILEKKSRRLPDGSFETGLLWKEDEPRIPNNYLGALKRLESLERRLDKDENLKSQYLQRLDNLFNSGYAEKAPETCTPNKTWYLPHFPVVNPAKPHKPPRLVHDAASKSAGLCLNDLLLPGPDLLQSLPGVLMRFRQNKIAVSADIKEMFMRIKIREEDRDALRFLWRGDQRNGPPAQYRMTSVIFGATSSPCTALYIKNRNAKEFADKYPAAASAIINNHYMDDYLQSFSSEEEAKKITTQVDYIHKKANFILCGWISNNKNVLNNDLAPSQDIKVLGGDDSEKALGLRWDTKKDCFIFRINKNKTPEVLLNNTRPPTKREALSIIMSVFDPLGIISPITIPAKRILQNTWKYKTEWDKPLPEELQPKWKEWMKSLSTIETLQIPRCYDYGDVIAREVHTFVDASEEAYAAAVYWRTERSDGSVQVTLAAAKSRVAPLKPVSIPRLELQAALLGARLARTVVQEHDYEVNNLTYWSDSTTALAWIQAEPRTFKTFVAHRVAEIEELTKKNEWKWLPSKDNVADDATRNTPEYFNSDHRWFHGPEFLRKSRDEWPQDKKVIAPMDTGEERVKCNLINDTKINEHLPIITRFSKWIRLIRTTARVLQFIDLCRPAKHTVEYKCTKKKVSKDPTWKSINKSKPVKKDTQTTSNNKTANNYITLPASYIKRAEEQWIKGAQAESFSKEIAAMRDNKATPGDGPLSVLSTYLDSAGVLRLRGRITAVQDVNEEIKNPVILEGQHGYTRLYIAYIHESLHHGGTEITVNELRQRVWITKLRPSVKNVIKGCLYCRIRKAKPANPSTGNLPYPRLAHHARPFTFTGLDYFGPISVTVGRHKEKRYGALFTCLTCRAVHIEIVRSLSADSAIAALRRFIGRRGSPKEIWSDNATCFKAADRELGESALSALGCESHARSISWRYIPPASPFMGGAWERMVKAVKESLYVTLKEVHPSEETLATLLVEVENTVNSRPLTHVNVSPDEPEALTPNHILIGPNPHVPSPGNFTAADVTARQQWRRAQALADVFWRRWVREYLPLLQNRREPYGSGTPPKVGDVVVICDPNLPRNTWPKGRVTRVLPGADGEVRVVDVITRGLELRRPTKRIVVLPTESPDGDGGRSVHDSNGK</sequence>
<feature type="compositionally biased region" description="Low complexity" evidence="2">
    <location>
        <begin position="183"/>
        <end position="195"/>
    </location>
</feature>
<feature type="region of interest" description="Disordered" evidence="2">
    <location>
        <begin position="1"/>
        <end position="70"/>
    </location>
</feature>
<dbReference type="InterPro" id="IPR036397">
    <property type="entry name" value="RNaseH_sf"/>
</dbReference>
<keyword evidence="1" id="KW-0175">Coiled coil</keyword>
<dbReference type="InterPro" id="IPR008042">
    <property type="entry name" value="Retrotrans_Pao"/>
</dbReference>
<dbReference type="Pfam" id="PF03564">
    <property type="entry name" value="DUF1759"/>
    <property type="match status" value="1"/>
</dbReference>
<dbReference type="PANTHER" id="PTHR47331:SF1">
    <property type="entry name" value="GAG-LIKE PROTEIN"/>
    <property type="match status" value="1"/>
</dbReference>
<dbReference type="GO" id="GO:0003676">
    <property type="term" value="F:nucleic acid binding"/>
    <property type="evidence" value="ECO:0007669"/>
    <property type="project" value="InterPro"/>
</dbReference>
<evidence type="ECO:0000259" key="4">
    <source>
        <dbReference type="PROSITE" id="PS50994"/>
    </source>
</evidence>
<dbReference type="InterPro" id="IPR012337">
    <property type="entry name" value="RNaseH-like_sf"/>
</dbReference>
<dbReference type="PANTHER" id="PTHR47331">
    <property type="entry name" value="PHD-TYPE DOMAIN-CONTAINING PROTEIN"/>
    <property type="match status" value="1"/>
</dbReference>
<dbReference type="GO" id="GO:0004190">
    <property type="term" value="F:aspartic-type endopeptidase activity"/>
    <property type="evidence" value="ECO:0007669"/>
    <property type="project" value="InterPro"/>
</dbReference>
<feature type="domain" description="Integrase catalytic" evidence="4">
    <location>
        <begin position="1597"/>
        <end position="1779"/>
    </location>
</feature>
<feature type="domain" description="Peptidase A2" evidence="3">
    <location>
        <begin position="591"/>
        <end position="702"/>
    </location>
</feature>
<organism evidence="5 6">
    <name type="scientific">Spodoptera frugiperda</name>
    <name type="common">Fall armyworm</name>
    <dbReference type="NCBI Taxonomy" id="7108"/>
    <lineage>
        <taxon>Eukaryota</taxon>
        <taxon>Metazoa</taxon>
        <taxon>Ecdysozoa</taxon>
        <taxon>Arthropoda</taxon>
        <taxon>Hexapoda</taxon>
        <taxon>Insecta</taxon>
        <taxon>Pterygota</taxon>
        <taxon>Neoptera</taxon>
        <taxon>Endopterygota</taxon>
        <taxon>Lepidoptera</taxon>
        <taxon>Glossata</taxon>
        <taxon>Ditrysia</taxon>
        <taxon>Noctuoidea</taxon>
        <taxon>Noctuidae</taxon>
        <taxon>Amphipyrinae</taxon>
        <taxon>Spodoptera</taxon>
    </lineage>
</organism>
<protein>
    <submittedName>
        <fullName evidence="6">Uncharacterized protein LOC126911492</fullName>
    </submittedName>
</protein>
<feature type="coiled-coil region" evidence="1">
    <location>
        <begin position="86"/>
        <end position="133"/>
    </location>
</feature>
<dbReference type="InterPro" id="IPR043128">
    <property type="entry name" value="Rev_trsase/Diguanyl_cyclase"/>
</dbReference>
<dbReference type="CDD" id="cd01644">
    <property type="entry name" value="RT_pepA17"/>
    <property type="match status" value="1"/>
</dbReference>
<name>A0A9R0DX38_SPOFR</name>